<evidence type="ECO:0000256" key="2">
    <source>
        <dbReference type="ARBA" id="ARBA00022475"/>
    </source>
</evidence>
<dbReference type="NCBIfam" id="TIGR00546">
    <property type="entry name" value="lnt"/>
    <property type="match status" value="1"/>
</dbReference>
<keyword evidence="3 8" id="KW-0808">Transferase</keyword>
<evidence type="ECO:0000259" key="9">
    <source>
        <dbReference type="PROSITE" id="PS50263"/>
    </source>
</evidence>
<dbReference type="GO" id="GO:0005886">
    <property type="term" value="C:plasma membrane"/>
    <property type="evidence" value="ECO:0007669"/>
    <property type="project" value="UniProtKB-SubCell"/>
</dbReference>
<feature type="transmembrane region" description="Helical" evidence="8">
    <location>
        <begin position="221"/>
        <end position="243"/>
    </location>
</feature>
<comment type="pathway">
    <text evidence="8">Protein modification; lipoprotein biosynthesis (N-acyl transfer).</text>
</comment>
<name>A0A977KU85_9CYAN</name>
<dbReference type="HAMAP" id="MF_01148">
    <property type="entry name" value="Lnt"/>
    <property type="match status" value="1"/>
</dbReference>
<comment type="similarity">
    <text evidence="8">Belongs to the CN hydrolase family. Apolipoprotein N-acyltransferase subfamily.</text>
</comment>
<feature type="transmembrane region" description="Helical" evidence="8">
    <location>
        <begin position="136"/>
        <end position="167"/>
    </location>
</feature>
<dbReference type="PROSITE" id="PS50263">
    <property type="entry name" value="CN_HYDROLASE"/>
    <property type="match status" value="1"/>
</dbReference>
<proteinExistence type="inferred from homology"/>
<keyword evidence="4 8" id="KW-0812">Transmembrane</keyword>
<feature type="transmembrane region" description="Helical" evidence="8">
    <location>
        <begin position="22"/>
        <end position="41"/>
    </location>
</feature>
<dbReference type="EMBL" id="CP073041">
    <property type="protein sequence ID" value="UXE60032.1"/>
    <property type="molecule type" value="Genomic_DNA"/>
</dbReference>
<dbReference type="Pfam" id="PF20154">
    <property type="entry name" value="LNT_N"/>
    <property type="match status" value="1"/>
</dbReference>
<reference evidence="10" key="1">
    <citation type="submission" date="2021-04" db="EMBL/GenBank/DDBJ databases">
        <title>Genome sequence of Woronichinia naegeliana from Washington state freshwater lake bloom.</title>
        <authorList>
            <person name="Dreher T.W."/>
        </authorList>
    </citation>
    <scope>NUCLEOTIDE SEQUENCE</scope>
    <source>
        <strain evidence="10">WA131</strain>
    </source>
</reference>
<gene>
    <name evidence="8 10" type="primary">lnt</name>
    <name evidence="10" type="ORF">KA717_30860</name>
</gene>
<keyword evidence="7 8" id="KW-0012">Acyltransferase</keyword>
<sequence length="536" mass="59914">MAKFLTVFVGGLMMGLAMAPTAAFYLAWLALAPLWLFILNAQKRPLPAQLRQTAIAAILWGVGYYGLSLFWITGIHPMTWMGVPWLASLAIALGCWFLITLFGVGLVLFWAWGLVLWDSWPQQFRAKSRAKERTKFWQALIISARLLWGVTFWCGLEALGSAGPLWWNSLAASQSPHNLLILQWGQFSGLSTVTAAIALVNGLIAEIIFFCRYHQVTPRQLGLVSSFPVSIFLSLHFFGFWLYQQPLGDNPQQAIKVGIIQGNIPNEIKLYPQGLQRAIAGYTEGYQKLAKMGAEVVLTPEGALPYFWEDIVKSSAFYQAILQTKIPVWLGAYGTKDDAYTNSLFAVTGAGKLSGRYDKVKLVPLGEYIPFSALLGKIIDRLSPLKGELTPGNPQQIFQTSFGQAIVSICYESAFPERLRDQARRGGEFILSSANNAHYSPTMPAQHHALDVMRAIESDRWVARATNTGYSAIISPRGKTLWLSDLNHYQLHLDTIYRRRTQTLYVAYGDRLTPLLAILSLIFWMVRTGLLYTQGF</sequence>
<dbReference type="PANTHER" id="PTHR38686">
    <property type="entry name" value="APOLIPOPROTEIN N-ACYLTRANSFERASE"/>
    <property type="match status" value="1"/>
</dbReference>
<evidence type="ECO:0000256" key="1">
    <source>
        <dbReference type="ARBA" id="ARBA00004651"/>
    </source>
</evidence>
<keyword evidence="5 8" id="KW-1133">Transmembrane helix</keyword>
<organism evidence="10">
    <name type="scientific">Woronichinia naegeliana WA131</name>
    <dbReference type="NCBI Taxonomy" id="2824559"/>
    <lineage>
        <taxon>Bacteria</taxon>
        <taxon>Bacillati</taxon>
        <taxon>Cyanobacteriota</taxon>
        <taxon>Cyanophyceae</taxon>
        <taxon>Synechococcales</taxon>
        <taxon>Coelosphaeriaceae</taxon>
        <taxon>Woronichinia</taxon>
    </lineage>
</organism>
<dbReference type="SUPFAM" id="SSF56317">
    <property type="entry name" value="Carbon-nitrogen hydrolase"/>
    <property type="match status" value="1"/>
</dbReference>
<comment type="subcellular location">
    <subcellularLocation>
        <location evidence="1 8">Cell membrane</location>
        <topology evidence="1 8">Multi-pass membrane protein</topology>
    </subcellularLocation>
</comment>
<dbReference type="AlphaFoldDB" id="A0A977KU85"/>
<evidence type="ECO:0000256" key="5">
    <source>
        <dbReference type="ARBA" id="ARBA00022989"/>
    </source>
</evidence>
<protein>
    <recommendedName>
        <fullName evidence="8">Apolipoprotein N-acyltransferase</fullName>
        <shortName evidence="8">ALP N-acyltransferase</shortName>
        <ecNumber evidence="8">2.3.1.269</ecNumber>
    </recommendedName>
</protein>
<feature type="transmembrane region" description="Helical" evidence="8">
    <location>
        <begin position="53"/>
        <end position="73"/>
    </location>
</feature>
<accession>A0A977KU85</accession>
<evidence type="ECO:0000256" key="4">
    <source>
        <dbReference type="ARBA" id="ARBA00022692"/>
    </source>
</evidence>
<dbReference type="GO" id="GO:0016410">
    <property type="term" value="F:N-acyltransferase activity"/>
    <property type="evidence" value="ECO:0007669"/>
    <property type="project" value="UniProtKB-UniRule"/>
</dbReference>
<dbReference type="EC" id="2.3.1.269" evidence="8"/>
<dbReference type="GO" id="GO:0042158">
    <property type="term" value="P:lipoprotein biosynthetic process"/>
    <property type="evidence" value="ECO:0007669"/>
    <property type="project" value="UniProtKB-UniRule"/>
</dbReference>
<feature type="transmembrane region" description="Helical" evidence="8">
    <location>
        <begin position="187"/>
        <end position="209"/>
    </location>
</feature>
<keyword evidence="6 8" id="KW-0472">Membrane</keyword>
<feature type="transmembrane region" description="Helical" evidence="8">
    <location>
        <begin position="85"/>
        <end position="115"/>
    </location>
</feature>
<evidence type="ECO:0000256" key="7">
    <source>
        <dbReference type="ARBA" id="ARBA00023315"/>
    </source>
</evidence>
<dbReference type="Pfam" id="PF00795">
    <property type="entry name" value="CN_hydrolase"/>
    <property type="match status" value="1"/>
</dbReference>
<dbReference type="Gene3D" id="3.60.110.10">
    <property type="entry name" value="Carbon-nitrogen hydrolase"/>
    <property type="match status" value="1"/>
</dbReference>
<comment type="catalytic activity">
    <reaction evidence="8">
        <text>N-terminal S-1,2-diacyl-sn-glyceryl-L-cysteinyl-[lipoprotein] + a glycerophospholipid = N-acyl-S-1,2-diacyl-sn-glyceryl-L-cysteinyl-[lipoprotein] + a 2-acyl-sn-glycero-3-phospholipid + H(+)</text>
        <dbReference type="Rhea" id="RHEA:48228"/>
        <dbReference type="Rhea" id="RHEA-COMP:14681"/>
        <dbReference type="Rhea" id="RHEA-COMP:14684"/>
        <dbReference type="ChEBI" id="CHEBI:15378"/>
        <dbReference type="ChEBI" id="CHEBI:136912"/>
        <dbReference type="ChEBI" id="CHEBI:140656"/>
        <dbReference type="ChEBI" id="CHEBI:140657"/>
        <dbReference type="ChEBI" id="CHEBI:140660"/>
        <dbReference type="EC" id="2.3.1.269"/>
    </reaction>
</comment>
<evidence type="ECO:0000313" key="10">
    <source>
        <dbReference type="EMBL" id="UXE60032.1"/>
    </source>
</evidence>
<dbReference type="CDD" id="cd07571">
    <property type="entry name" value="ALP_N-acyl_transferase"/>
    <property type="match status" value="1"/>
</dbReference>
<dbReference type="PANTHER" id="PTHR38686:SF1">
    <property type="entry name" value="APOLIPOPROTEIN N-ACYLTRANSFERASE"/>
    <property type="match status" value="1"/>
</dbReference>
<comment type="function">
    <text evidence="8">Catalyzes the phospholipid dependent N-acylation of the N-terminal cysteine of apolipoprotein, the last step in lipoprotein maturation.</text>
</comment>
<dbReference type="InterPro" id="IPR003010">
    <property type="entry name" value="C-N_Hydrolase"/>
</dbReference>
<evidence type="ECO:0000256" key="6">
    <source>
        <dbReference type="ARBA" id="ARBA00023136"/>
    </source>
</evidence>
<dbReference type="InterPro" id="IPR045378">
    <property type="entry name" value="LNT_N"/>
</dbReference>
<dbReference type="InterPro" id="IPR036526">
    <property type="entry name" value="C-N_Hydrolase_sf"/>
</dbReference>
<evidence type="ECO:0000256" key="3">
    <source>
        <dbReference type="ARBA" id="ARBA00022679"/>
    </source>
</evidence>
<dbReference type="KEGG" id="wna:KA717_30860"/>
<keyword evidence="2 8" id="KW-1003">Cell membrane</keyword>
<dbReference type="InterPro" id="IPR004563">
    <property type="entry name" value="Apolipo_AcylTrfase"/>
</dbReference>
<feature type="domain" description="CN hydrolase" evidence="9">
    <location>
        <begin position="255"/>
        <end position="506"/>
    </location>
</feature>
<evidence type="ECO:0000256" key="8">
    <source>
        <dbReference type="HAMAP-Rule" id="MF_01148"/>
    </source>
</evidence>
<dbReference type="Proteomes" id="UP001065613">
    <property type="component" value="Chromosome"/>
</dbReference>